<keyword evidence="10" id="KW-0479">Metal-binding</keyword>
<dbReference type="eggNOG" id="KOG2246">
    <property type="taxonomic scope" value="Eukaryota"/>
</dbReference>
<evidence type="ECO:0000256" key="10">
    <source>
        <dbReference type="ARBA" id="ARBA00022723"/>
    </source>
</evidence>
<evidence type="ECO:0000256" key="12">
    <source>
        <dbReference type="ARBA" id="ARBA00022968"/>
    </source>
</evidence>
<evidence type="ECO:0000256" key="17">
    <source>
        <dbReference type="ARBA" id="ARBA00023211"/>
    </source>
</evidence>
<dbReference type="GO" id="GO:0030145">
    <property type="term" value="F:manganese ion binding"/>
    <property type="evidence" value="ECO:0007669"/>
    <property type="project" value="UniProtKB-ARBA"/>
</dbReference>
<reference evidence="25 26" key="1">
    <citation type="journal article" date="2011" name="Science">
        <title>The ecoresponsive genome of Daphnia pulex.</title>
        <authorList>
            <person name="Colbourne J.K."/>
            <person name="Pfrender M.E."/>
            <person name="Gilbert D."/>
            <person name="Thomas W.K."/>
            <person name="Tucker A."/>
            <person name="Oakley T.H."/>
            <person name="Tokishita S."/>
            <person name="Aerts A."/>
            <person name="Arnold G.J."/>
            <person name="Basu M.K."/>
            <person name="Bauer D.J."/>
            <person name="Caceres C.E."/>
            <person name="Carmel L."/>
            <person name="Casola C."/>
            <person name="Choi J.H."/>
            <person name="Detter J.C."/>
            <person name="Dong Q."/>
            <person name="Dusheyko S."/>
            <person name="Eads B.D."/>
            <person name="Frohlich T."/>
            <person name="Geiler-Samerotte K.A."/>
            <person name="Gerlach D."/>
            <person name="Hatcher P."/>
            <person name="Jogdeo S."/>
            <person name="Krijgsveld J."/>
            <person name="Kriventseva E.V."/>
            <person name="Kultz D."/>
            <person name="Laforsch C."/>
            <person name="Lindquist E."/>
            <person name="Lopez J."/>
            <person name="Manak J.R."/>
            <person name="Muller J."/>
            <person name="Pangilinan J."/>
            <person name="Patwardhan R.P."/>
            <person name="Pitluck S."/>
            <person name="Pritham E.J."/>
            <person name="Rechtsteiner A."/>
            <person name="Rho M."/>
            <person name="Rogozin I.B."/>
            <person name="Sakarya O."/>
            <person name="Salamov A."/>
            <person name="Schaack S."/>
            <person name="Shapiro H."/>
            <person name="Shiga Y."/>
            <person name="Skalitzky C."/>
            <person name="Smith Z."/>
            <person name="Souvorov A."/>
            <person name="Sung W."/>
            <person name="Tang Z."/>
            <person name="Tsuchiya D."/>
            <person name="Tu H."/>
            <person name="Vos H."/>
            <person name="Wang M."/>
            <person name="Wolf Y.I."/>
            <person name="Yamagata H."/>
            <person name="Yamada T."/>
            <person name="Ye Y."/>
            <person name="Shaw J.R."/>
            <person name="Andrews J."/>
            <person name="Crease T.J."/>
            <person name="Tang H."/>
            <person name="Lucas S.M."/>
            <person name="Robertson H.M."/>
            <person name="Bork P."/>
            <person name="Koonin E.V."/>
            <person name="Zdobnov E.M."/>
            <person name="Grigoriev I.V."/>
            <person name="Lynch M."/>
            <person name="Boore J.L."/>
        </authorList>
    </citation>
    <scope>NUCLEOTIDE SEQUENCE [LARGE SCALE GENOMIC DNA]</scope>
</reference>
<dbReference type="UniPathway" id="UPA00378"/>
<evidence type="ECO:0000256" key="14">
    <source>
        <dbReference type="ARBA" id="ARBA00023136"/>
    </source>
</evidence>
<evidence type="ECO:0000256" key="7">
    <source>
        <dbReference type="ARBA" id="ARBA00022676"/>
    </source>
</evidence>
<comment type="cofactor">
    <cofactor evidence="1">
        <name>Mn(2+)</name>
        <dbReference type="ChEBI" id="CHEBI:29035"/>
    </cofactor>
</comment>
<keyword evidence="26" id="KW-1185">Reference proteome</keyword>
<evidence type="ECO:0000256" key="2">
    <source>
        <dbReference type="ARBA" id="ARBA00004606"/>
    </source>
</evidence>
<dbReference type="GO" id="GO:0016020">
    <property type="term" value="C:membrane"/>
    <property type="evidence" value="ECO:0007669"/>
    <property type="project" value="UniProtKB-SubCell"/>
</dbReference>
<dbReference type="PANTHER" id="PTHR23033">
    <property type="entry name" value="BETA1,3-GALACTOSYLTRANSFERASE"/>
    <property type="match status" value="1"/>
</dbReference>
<evidence type="ECO:0000313" key="26">
    <source>
        <dbReference type="Proteomes" id="UP000000305"/>
    </source>
</evidence>
<feature type="domain" description="Fringe-like glycosyltransferase" evidence="24">
    <location>
        <begin position="2"/>
        <end position="165"/>
    </location>
</feature>
<keyword evidence="8" id="KW-0808">Transferase</keyword>
<feature type="compositionally biased region" description="Polar residues" evidence="23">
    <location>
        <begin position="256"/>
        <end position="266"/>
    </location>
</feature>
<dbReference type="HOGENOM" id="CLU_035857_1_1_1"/>
<dbReference type="InParanoid" id="E9G8V1"/>
<evidence type="ECO:0000256" key="6">
    <source>
        <dbReference type="ARBA" id="ARBA00012557"/>
    </source>
</evidence>
<gene>
    <name evidence="25" type="ORF">DAPPUDRAFT_315134</name>
</gene>
<keyword evidence="11" id="KW-0547">Nucleotide-binding</keyword>
<keyword evidence="7" id="KW-0328">Glycosyltransferase</keyword>
<evidence type="ECO:0000259" key="24">
    <source>
        <dbReference type="Pfam" id="PF02434"/>
    </source>
</evidence>
<protein>
    <recommendedName>
        <fullName evidence="18">Glycoprotein-N-acetylgalactosamine 3-beta-galactosyltransferase 1</fullName>
        <ecNumber evidence="6">2.4.1.122</ecNumber>
    </recommendedName>
    <alternativeName>
        <fullName evidence="20">Core 1 O-glycan T-synthase</fullName>
    </alternativeName>
    <alternativeName>
        <fullName evidence="21">Core 1 UDP-galactose:N-acetylgalactosamine-alpha-R beta 1,3-galactosyltransferase 1</fullName>
    </alternativeName>
    <alternativeName>
        <fullName evidence="19">Core 1 beta1,3-galactosyltransferase 1</fullName>
    </alternativeName>
</protein>
<keyword evidence="14" id="KW-0472">Membrane</keyword>
<dbReference type="PANTHER" id="PTHR23033:SF14">
    <property type="entry name" value="GLYCOPROTEIN-N-ACETYLGALACTOSAMINE 3-BETA-GALACTOSYLTRANSFERASE 1-RELATED"/>
    <property type="match status" value="1"/>
</dbReference>
<dbReference type="PhylomeDB" id="E9G8V1"/>
<evidence type="ECO:0000256" key="1">
    <source>
        <dbReference type="ARBA" id="ARBA00001936"/>
    </source>
</evidence>
<dbReference type="Proteomes" id="UP000000305">
    <property type="component" value="Unassembled WGS sequence"/>
</dbReference>
<dbReference type="OMA" id="SEGPKCC"/>
<keyword evidence="15" id="KW-1015">Disulfide bond</keyword>
<dbReference type="EMBL" id="GL732535">
    <property type="protein sequence ID" value="EFX84206.1"/>
    <property type="molecule type" value="Genomic_DNA"/>
</dbReference>
<evidence type="ECO:0000256" key="8">
    <source>
        <dbReference type="ARBA" id="ARBA00022679"/>
    </source>
</evidence>
<feature type="region of interest" description="Disordered" evidence="23">
    <location>
        <begin position="244"/>
        <end position="301"/>
    </location>
</feature>
<comment type="pathway">
    <text evidence="3">Protein modification; protein glycosylation.</text>
</comment>
<sequence length="339" mass="38980">MTSPNHHQTKALAVKETWGKRCNILLFMSSAYDSKLPTVQLGVKEGRNRLWGKTRESFRYAWNRYQDKVDWFLKADDDTYVVLENLRYFLTPYNTSKPLWFGHKYKSDVKSGYFSGGAGYVLSKEATRRFVKDGYYNALICRHDHQGAEDLEMGKCMENLNVSTMDTRDSKGRGRFFPFSPELHYFPNEIPQDSWYWRNIYYSTNKGSDCCSDSAISFHYVSARQMRILDYLIYQLRPFGIPADGRPAMPDPPPDSNLTATPWFASNNETTATDPTTNNTSSMEYDDNDGTSQTDEISQEDSKLTAETRLLHNPVRAIASMFGLPRRLFPPASKTAKRL</sequence>
<comment type="subcellular location">
    <subcellularLocation>
        <location evidence="2">Membrane</location>
        <topology evidence="2">Single-pass type II membrane protein</topology>
    </subcellularLocation>
</comment>
<keyword evidence="16" id="KW-0325">Glycoprotein</keyword>
<dbReference type="EC" id="2.4.1.122" evidence="6"/>
<dbReference type="AlphaFoldDB" id="E9G8V1"/>
<dbReference type="Gene3D" id="3.90.550.50">
    <property type="match status" value="1"/>
</dbReference>
<feature type="compositionally biased region" description="Low complexity" evidence="23">
    <location>
        <begin position="267"/>
        <end position="280"/>
    </location>
</feature>
<dbReference type="GO" id="GO:0000166">
    <property type="term" value="F:nucleotide binding"/>
    <property type="evidence" value="ECO:0007669"/>
    <property type="project" value="UniProtKB-KW"/>
</dbReference>
<dbReference type="InterPro" id="IPR026050">
    <property type="entry name" value="C1GALT1/C1GALT1_chp1"/>
</dbReference>
<organism evidence="25 26">
    <name type="scientific">Daphnia pulex</name>
    <name type="common">Water flea</name>
    <dbReference type="NCBI Taxonomy" id="6669"/>
    <lineage>
        <taxon>Eukaryota</taxon>
        <taxon>Metazoa</taxon>
        <taxon>Ecdysozoa</taxon>
        <taxon>Arthropoda</taxon>
        <taxon>Crustacea</taxon>
        <taxon>Branchiopoda</taxon>
        <taxon>Diplostraca</taxon>
        <taxon>Cladocera</taxon>
        <taxon>Anomopoda</taxon>
        <taxon>Daphniidae</taxon>
        <taxon>Daphnia</taxon>
    </lineage>
</organism>
<evidence type="ECO:0000256" key="15">
    <source>
        <dbReference type="ARBA" id="ARBA00023157"/>
    </source>
</evidence>
<dbReference type="GO" id="GO:0016263">
    <property type="term" value="F:glycoprotein-N-acetylgalactosamine 3-beta-galactosyltransferase activity"/>
    <property type="evidence" value="ECO:0000318"/>
    <property type="project" value="GO_Central"/>
</dbReference>
<comment type="subunit">
    <text evidence="5">Homodimer; disulfide-linked.</text>
</comment>
<dbReference type="Pfam" id="PF02434">
    <property type="entry name" value="Fringe"/>
    <property type="match status" value="1"/>
</dbReference>
<evidence type="ECO:0000256" key="19">
    <source>
        <dbReference type="ARBA" id="ARBA00041226"/>
    </source>
</evidence>
<evidence type="ECO:0000256" key="16">
    <source>
        <dbReference type="ARBA" id="ARBA00023180"/>
    </source>
</evidence>
<evidence type="ECO:0000256" key="22">
    <source>
        <dbReference type="ARBA" id="ARBA00059245"/>
    </source>
</evidence>
<dbReference type="KEGG" id="dpx:DAPPUDRAFT_315134"/>
<evidence type="ECO:0000256" key="11">
    <source>
        <dbReference type="ARBA" id="ARBA00022741"/>
    </source>
</evidence>
<dbReference type="FunFam" id="3.90.550.50:FF:000017">
    <property type="entry name" value="Glycoprotein-N-acetylgalactosamine 3-beta-galactosyltransferase 1"/>
    <property type="match status" value="1"/>
</dbReference>
<comment type="similarity">
    <text evidence="4">Belongs to the glycosyltransferase 31 family. Beta3-Gal-T subfamily.</text>
</comment>
<proteinExistence type="inferred from homology"/>
<keyword evidence="12" id="KW-0735">Signal-anchor</keyword>
<comment type="function">
    <text evidence="22">Glycosyltransferase that generates the core 1 O-glycan Gal-beta1-3GalNAc-alpha1-Ser/Thr (T antigen), which is a precursor for many extended O-glycans in glycoproteins.</text>
</comment>
<accession>E9G8V1</accession>
<name>E9G8V1_DAPPU</name>
<keyword evidence="9" id="KW-0812">Transmembrane</keyword>
<evidence type="ECO:0000256" key="20">
    <source>
        <dbReference type="ARBA" id="ARBA00042009"/>
    </source>
</evidence>
<dbReference type="STRING" id="6669.E9G8V1"/>
<evidence type="ECO:0000256" key="13">
    <source>
        <dbReference type="ARBA" id="ARBA00022989"/>
    </source>
</evidence>
<evidence type="ECO:0000256" key="23">
    <source>
        <dbReference type="SAM" id="MobiDB-lite"/>
    </source>
</evidence>
<evidence type="ECO:0000256" key="18">
    <source>
        <dbReference type="ARBA" id="ARBA00040898"/>
    </source>
</evidence>
<evidence type="ECO:0000256" key="9">
    <source>
        <dbReference type="ARBA" id="ARBA00022692"/>
    </source>
</evidence>
<evidence type="ECO:0000256" key="5">
    <source>
        <dbReference type="ARBA" id="ARBA00011748"/>
    </source>
</evidence>
<keyword evidence="13" id="KW-1133">Transmembrane helix</keyword>
<dbReference type="InterPro" id="IPR003378">
    <property type="entry name" value="Fringe-like_glycosylTrfase"/>
</dbReference>
<dbReference type="OrthoDB" id="414175at2759"/>
<evidence type="ECO:0000256" key="4">
    <source>
        <dbReference type="ARBA" id="ARBA00006462"/>
    </source>
</evidence>
<evidence type="ECO:0000256" key="3">
    <source>
        <dbReference type="ARBA" id="ARBA00004922"/>
    </source>
</evidence>
<evidence type="ECO:0000313" key="25">
    <source>
        <dbReference type="EMBL" id="EFX84206.1"/>
    </source>
</evidence>
<evidence type="ECO:0000256" key="21">
    <source>
        <dbReference type="ARBA" id="ARBA00043065"/>
    </source>
</evidence>
<keyword evidence="17" id="KW-0464">Manganese</keyword>